<sequence length="153" mass="18260">MKIFRFLKRKLNELDNIPEEKPTEKIADKTTMETEPKSKTNTENIDRTNWTGENFEFLITGVDEISNEEYDRIMTPNSFEWKKVIKDDWPFYVVGEDEFSFSWEIPGIQFTFNKEVKYEKAKKIADEIIENINSIGQKAELIILEKNKVYRFE</sequence>
<dbReference type="Proteomes" id="UP000308382">
    <property type="component" value="Unassembled WGS sequence"/>
</dbReference>
<dbReference type="RefSeq" id="WP_138259785.1">
    <property type="nucleotide sequence ID" value="NZ_VBUK01000024.1"/>
</dbReference>
<gene>
    <name evidence="2" type="ORF">FEK29_17795</name>
</gene>
<protein>
    <submittedName>
        <fullName evidence="2">Uncharacterized protein</fullName>
    </submittedName>
</protein>
<organism evidence="2 3">
    <name type="scientific">Maribacter aurantiacus</name>
    <dbReference type="NCBI Taxonomy" id="1882343"/>
    <lineage>
        <taxon>Bacteria</taxon>
        <taxon>Pseudomonadati</taxon>
        <taxon>Bacteroidota</taxon>
        <taxon>Flavobacteriia</taxon>
        <taxon>Flavobacteriales</taxon>
        <taxon>Flavobacteriaceae</taxon>
        <taxon>Maribacter</taxon>
    </lineage>
</organism>
<dbReference type="OrthoDB" id="1437222at2"/>
<keyword evidence="3" id="KW-1185">Reference proteome</keyword>
<reference evidence="2 3" key="1">
    <citation type="journal article" date="2017" name="Int. J. Syst. Evol. Microbiol.">
        <title>Maripseudobacter aurantiacus gen. nov., sp. nov., a novel member of the family Flavobacteriaceae isolated from a sedimentation basin.</title>
        <authorList>
            <person name="Chen C."/>
            <person name="Su Y."/>
            <person name="Tao T."/>
            <person name="Fu G."/>
            <person name="Zhang C."/>
            <person name="Sun C."/>
            <person name="Zhang X."/>
            <person name="Wu M."/>
        </authorList>
    </citation>
    <scope>NUCLEOTIDE SEQUENCE [LARGE SCALE GENOMIC DNA]</scope>
    <source>
        <strain evidence="3">CDA4</strain>
    </source>
</reference>
<feature type="region of interest" description="Disordered" evidence="1">
    <location>
        <begin position="20"/>
        <end position="44"/>
    </location>
</feature>
<name>A0A5R8LPK2_9FLAO</name>
<evidence type="ECO:0000313" key="2">
    <source>
        <dbReference type="EMBL" id="TLF39172.1"/>
    </source>
</evidence>
<evidence type="ECO:0000256" key="1">
    <source>
        <dbReference type="SAM" id="MobiDB-lite"/>
    </source>
</evidence>
<dbReference type="EMBL" id="VBUK01000024">
    <property type="protein sequence ID" value="TLF39172.1"/>
    <property type="molecule type" value="Genomic_DNA"/>
</dbReference>
<comment type="caution">
    <text evidence="2">The sequence shown here is derived from an EMBL/GenBank/DDBJ whole genome shotgun (WGS) entry which is preliminary data.</text>
</comment>
<proteinExistence type="predicted"/>
<evidence type="ECO:0000313" key="3">
    <source>
        <dbReference type="Proteomes" id="UP000308382"/>
    </source>
</evidence>
<dbReference type="AlphaFoldDB" id="A0A5R8LPK2"/>
<accession>A0A5R8LPK2</accession>